<proteinExistence type="predicted"/>
<dbReference type="Proteomes" id="UP000593906">
    <property type="component" value="Chromosome 2"/>
</dbReference>
<reference evidence="3 4" key="1">
    <citation type="submission" date="2019-09" db="EMBL/GenBank/DDBJ databases">
        <title>Consistent, comparative and evidence-based genome assembly and annotation for Cryptosporidium parvum, C. hominis and C. tyzzeri.</title>
        <authorList>
            <person name="Baptista R.P."/>
            <person name="Li Y."/>
            <person name="Sateriale A."/>
            <person name="Ansell B."/>
            <person name="Jex A."/>
            <person name="Sanders M."/>
            <person name="Brooks K."/>
            <person name="Tracey A."/>
            <person name="Berriman M."/>
            <person name="Striepen B."/>
            <person name="Cotton J.A."/>
            <person name="Kissinger J.C."/>
        </authorList>
    </citation>
    <scope>NUCLEOTIDE SEQUENCE [LARGE SCALE GENOMIC DNA]</scope>
    <source>
        <strain evidence="3 4">IOWA-ATCC</strain>
    </source>
</reference>
<protein>
    <submittedName>
        <fullName evidence="3">Uncharacterized protein</fullName>
    </submittedName>
</protein>
<dbReference type="EMBL" id="CP044421">
    <property type="protein sequence ID" value="QOY42979.1"/>
    <property type="molecule type" value="Genomic_DNA"/>
</dbReference>
<accession>A0A7S7LIU3</accession>
<feature type="chain" id="PRO_5031041864" evidence="2">
    <location>
        <begin position="25"/>
        <end position="342"/>
    </location>
</feature>
<dbReference type="VEuPathDB" id="CryptoDB:CPATCC_0028270"/>
<feature type="signal peptide" evidence="2">
    <location>
        <begin position="1"/>
        <end position="24"/>
    </location>
</feature>
<evidence type="ECO:0000256" key="1">
    <source>
        <dbReference type="SAM" id="MobiDB-lite"/>
    </source>
</evidence>
<evidence type="ECO:0000313" key="4">
    <source>
        <dbReference type="Proteomes" id="UP000593906"/>
    </source>
</evidence>
<evidence type="ECO:0000256" key="2">
    <source>
        <dbReference type="SAM" id="SignalP"/>
    </source>
</evidence>
<gene>
    <name evidence="3" type="ORF">CPATCC_000678</name>
</gene>
<organism evidence="3 4">
    <name type="scientific">Cryptosporidium parvum</name>
    <dbReference type="NCBI Taxonomy" id="5807"/>
    <lineage>
        <taxon>Eukaryota</taxon>
        <taxon>Sar</taxon>
        <taxon>Alveolata</taxon>
        <taxon>Apicomplexa</taxon>
        <taxon>Conoidasida</taxon>
        <taxon>Coccidia</taxon>
        <taxon>Eucoccidiorida</taxon>
        <taxon>Eimeriorina</taxon>
        <taxon>Cryptosporidiidae</taxon>
        <taxon>Cryptosporidium</taxon>
    </lineage>
</organism>
<dbReference type="AlphaFoldDB" id="A0A7S7LIU3"/>
<sequence>MQINYLIFSVFSALLLGLNSPVYAITTESNEYVANTKSKSRNRLRRFLDSLNKVELKLPKITRKNVISEYTVEDLVSKLREIEKTRSNTKNPFKKIRCLIQESNIKKKISSLLKEKSEEEKFEKFEEEFPMDYSPKALSEEGSISPYIPVVVEDYKDVEVASGASIRNEGIQDEIKYLTSEDTDQSTSGELDDLAHPITSETGNENEGTEDSVTEDFEKKEVVEDNLEDYQAKDVDGESQSNENGQQTDSDLQENADRGEKDNIQSKARLANIFKRKKLTASEKLERLMSLKKDIESRISSSKSKLLRRVLEMKLKRVNHKISKITDAAVDTVTESGEIDIE</sequence>
<feature type="compositionally biased region" description="Polar residues" evidence="1">
    <location>
        <begin position="238"/>
        <end position="250"/>
    </location>
</feature>
<feature type="region of interest" description="Disordered" evidence="1">
    <location>
        <begin position="231"/>
        <end position="265"/>
    </location>
</feature>
<keyword evidence="2" id="KW-0732">Signal</keyword>
<feature type="compositionally biased region" description="Basic and acidic residues" evidence="1">
    <location>
        <begin position="255"/>
        <end position="264"/>
    </location>
</feature>
<feature type="region of interest" description="Disordered" evidence="1">
    <location>
        <begin position="180"/>
        <end position="218"/>
    </location>
</feature>
<evidence type="ECO:0000313" key="3">
    <source>
        <dbReference type="EMBL" id="QOY42979.1"/>
    </source>
</evidence>
<name>A0A7S7LIU3_CRYPV</name>